<dbReference type="RefSeq" id="XP_018733410.1">
    <property type="nucleotide sequence ID" value="XM_018880751.1"/>
</dbReference>
<dbReference type="GeneID" id="30035780"/>
<evidence type="ECO:0000256" key="1">
    <source>
        <dbReference type="ARBA" id="ARBA00005664"/>
    </source>
</evidence>
<name>A0A161HUI0_9ASCO</name>
<keyword evidence="6" id="KW-1185">Reference proteome</keyword>
<proteinExistence type="inferred from homology"/>
<dbReference type="InterPro" id="IPR029044">
    <property type="entry name" value="Nucleotide-diphossugar_trans"/>
</dbReference>
<dbReference type="PANTHER" id="PTHR31306">
    <property type="entry name" value="ALPHA-1,6-MANNOSYLTRANSFERASE MNN11-RELATED"/>
    <property type="match status" value="1"/>
</dbReference>
<organism evidence="5 6">
    <name type="scientific">Sugiyamaella lignohabitans</name>
    <dbReference type="NCBI Taxonomy" id="796027"/>
    <lineage>
        <taxon>Eukaryota</taxon>
        <taxon>Fungi</taxon>
        <taxon>Dikarya</taxon>
        <taxon>Ascomycota</taxon>
        <taxon>Saccharomycotina</taxon>
        <taxon>Dipodascomycetes</taxon>
        <taxon>Dipodascales</taxon>
        <taxon>Trichomonascaceae</taxon>
        <taxon>Sugiyamaella</taxon>
    </lineage>
</organism>
<dbReference type="PANTHER" id="PTHR31306:SF4">
    <property type="entry name" value="ALPHA-1,2-GALACTOSYLTRANSFERASE"/>
    <property type="match status" value="1"/>
</dbReference>
<accession>A0A161HUI0</accession>
<dbReference type="InterPro" id="IPR008630">
    <property type="entry name" value="Glyco_trans_34"/>
</dbReference>
<evidence type="ECO:0000256" key="3">
    <source>
        <dbReference type="ARBA" id="ARBA00022679"/>
    </source>
</evidence>
<evidence type="ECO:0000256" key="2">
    <source>
        <dbReference type="ARBA" id="ARBA00022676"/>
    </source>
</evidence>
<dbReference type="OrthoDB" id="205108at2759"/>
<evidence type="ECO:0000313" key="6">
    <source>
        <dbReference type="Proteomes" id="UP000189580"/>
    </source>
</evidence>
<feature type="compositionally biased region" description="Basic and acidic residues" evidence="4">
    <location>
        <begin position="145"/>
        <end position="188"/>
    </location>
</feature>
<dbReference type="EMBL" id="CP014500">
    <property type="protein sequence ID" value="ANB10933.1"/>
    <property type="molecule type" value="Genomic_DNA"/>
</dbReference>
<dbReference type="Pfam" id="PF05637">
    <property type="entry name" value="Glyco_transf_34"/>
    <property type="match status" value="1"/>
</dbReference>
<reference evidence="5 6" key="1">
    <citation type="submission" date="2016-02" db="EMBL/GenBank/DDBJ databases">
        <title>Complete genome sequence and transcriptome regulation of the pentose utilising yeast Sugiyamaella lignohabitans.</title>
        <authorList>
            <person name="Bellasio M."/>
            <person name="Peymann A."/>
            <person name="Valli M."/>
            <person name="Sipitzky M."/>
            <person name="Graf A."/>
            <person name="Sauer M."/>
            <person name="Marx H."/>
            <person name="Mattanovich D."/>
        </authorList>
    </citation>
    <scope>NUCLEOTIDE SEQUENCE [LARGE SCALE GENOMIC DNA]</scope>
    <source>
        <strain evidence="5 6">CBS 10342</strain>
    </source>
</reference>
<dbReference type="GO" id="GO:0000139">
    <property type="term" value="C:Golgi membrane"/>
    <property type="evidence" value="ECO:0007669"/>
    <property type="project" value="TreeGrafter"/>
</dbReference>
<dbReference type="Proteomes" id="UP000189580">
    <property type="component" value="Chromosome c"/>
</dbReference>
<keyword evidence="3" id="KW-0808">Transferase</keyword>
<feature type="region of interest" description="Disordered" evidence="4">
    <location>
        <begin position="510"/>
        <end position="549"/>
    </location>
</feature>
<gene>
    <name evidence="5" type="primary">MNN10</name>
    <name evidence="5" type="ORF">AWJ20_3727</name>
</gene>
<dbReference type="GO" id="GO:0006487">
    <property type="term" value="P:protein N-linked glycosylation"/>
    <property type="evidence" value="ECO:0007669"/>
    <property type="project" value="TreeGrafter"/>
</dbReference>
<dbReference type="AlphaFoldDB" id="A0A161HUI0"/>
<comment type="similarity">
    <text evidence="1">Belongs to the glycosyltransferase 34 family.</text>
</comment>
<dbReference type="KEGG" id="slb:AWJ20_3727"/>
<evidence type="ECO:0000313" key="5">
    <source>
        <dbReference type="EMBL" id="ANB10933.1"/>
    </source>
</evidence>
<evidence type="ECO:0000256" key="4">
    <source>
        <dbReference type="SAM" id="MobiDB-lite"/>
    </source>
</evidence>
<protein>
    <submittedName>
        <fullName evidence="5">Mnn10p</fullName>
    </submittedName>
</protein>
<dbReference type="GO" id="GO:0016757">
    <property type="term" value="F:glycosyltransferase activity"/>
    <property type="evidence" value="ECO:0007669"/>
    <property type="project" value="UniProtKB-KW"/>
</dbReference>
<sequence length="549" mass="64567">MRLPQAAFLACASFAILATIWYMATFSTVDATKWKLPSSVGNSKPNKVKIQKTATAPVDPILLPPKTKTLAKVPIPTTTTEVLTDTEMQIERLQEALRSKDKKIADSVQQLKDKDRLYNEEQEKKDKEVAAKLDALKKAQASLNDQKEKVQKEKEEERKKKEEEERKKKELEEEKKKKEEEEKKKEEEDRKSLTDAYYIIRDRMLLEEHKLLEPIEIPDEERHNHYDKDNKLMPNGKKILLLSAFDGAGSTDNDLTDLFMSNREEYANYHGYTHLFVNTTKYKKNDKLKRPAVWFKLPAIKEAFEKFPEVEWIWWVDTDIIIMNEEIDLAAHVLNPYVLSNRLTYERPVNDLGDHFSGSLYPARDHVDVDNIDIIFTQDHLGINAGSFFIKRSWFAEFVLDMWGDKFLIESKFPREEQDAFIYLFTNHKTVFHHTGLVPQRMMNAYHGYYLHTANWQEGDLCIHFAGHNKGLGFEKNFAHYWGLRKRVPKEFQINVPEEEAKLKVIADKAQKEKEEQERQKKEKEEQEKKEKEEKEKQEKEEKEKNGKQ</sequence>
<dbReference type="Gene3D" id="3.90.550.10">
    <property type="entry name" value="Spore Coat Polysaccharide Biosynthesis Protein SpsA, Chain A"/>
    <property type="match status" value="1"/>
</dbReference>
<keyword evidence="2" id="KW-0328">Glycosyltransferase</keyword>
<feature type="region of interest" description="Disordered" evidence="4">
    <location>
        <begin position="141"/>
        <end position="188"/>
    </location>
</feature>